<dbReference type="Gene3D" id="1.20.120.450">
    <property type="entry name" value="dinb family like domain"/>
    <property type="match status" value="1"/>
</dbReference>
<reference evidence="2 3" key="1">
    <citation type="submission" date="2018-08" db="EMBL/GenBank/DDBJ databases">
        <title>Genomic Encyclopedia of Type Strains, Phase IV (KMG-IV): sequencing the most valuable type-strain genomes for metagenomic binning, comparative biology and taxonomic classification.</title>
        <authorList>
            <person name="Goeker M."/>
        </authorList>
    </citation>
    <scope>NUCLEOTIDE SEQUENCE [LARGE SCALE GENOMIC DNA]</scope>
    <source>
        <strain evidence="2 3">DSM 18841</strain>
    </source>
</reference>
<protein>
    <submittedName>
        <fullName evidence="2">DinB family protein</fullName>
    </submittedName>
</protein>
<evidence type="ECO:0000259" key="1">
    <source>
        <dbReference type="Pfam" id="PF12867"/>
    </source>
</evidence>
<gene>
    <name evidence="2" type="ORF">C7448_102218</name>
</gene>
<keyword evidence="3" id="KW-1185">Reference proteome</keyword>
<dbReference type="Proteomes" id="UP000256884">
    <property type="component" value="Unassembled WGS sequence"/>
</dbReference>
<dbReference type="EMBL" id="QUNS01000002">
    <property type="protein sequence ID" value="REH54695.1"/>
    <property type="molecule type" value="Genomic_DNA"/>
</dbReference>
<name>A0A3E0I977_9FLAO</name>
<dbReference type="InterPro" id="IPR034660">
    <property type="entry name" value="DinB/YfiT-like"/>
</dbReference>
<dbReference type="Pfam" id="PF12867">
    <property type="entry name" value="DinB_2"/>
    <property type="match status" value="1"/>
</dbReference>
<proteinExistence type="predicted"/>
<dbReference type="AlphaFoldDB" id="A0A3E0I977"/>
<sequence length="168" mass="19831">MNDKDVLNEYNTATMELLRLISSLTEKQLNKKTKERGWTVAQVGEHLKKSYEVSGVLNGKVKDIQRSPYEKLSEIQRLFLNFDIKMNSPKEIIPTEEFINKEILLTELKNKIQWVNDFSKKTDLSKLCLDFEIPEYGPFTRIEWIGFNTAHTQRHIYQVKQIIRNIKL</sequence>
<evidence type="ECO:0000313" key="2">
    <source>
        <dbReference type="EMBL" id="REH54695.1"/>
    </source>
</evidence>
<comment type="caution">
    <text evidence="2">The sequence shown here is derived from an EMBL/GenBank/DDBJ whole genome shotgun (WGS) entry which is preliminary data.</text>
</comment>
<dbReference type="InterPro" id="IPR024775">
    <property type="entry name" value="DinB-like"/>
</dbReference>
<dbReference type="SUPFAM" id="SSF109854">
    <property type="entry name" value="DinB/YfiT-like putative metalloenzymes"/>
    <property type="match status" value="1"/>
</dbReference>
<dbReference type="OrthoDB" id="679284at2"/>
<evidence type="ECO:0000313" key="3">
    <source>
        <dbReference type="Proteomes" id="UP000256884"/>
    </source>
</evidence>
<dbReference type="RefSeq" id="WP_115900344.1">
    <property type="nucleotide sequence ID" value="NZ_QUNS01000002.1"/>
</dbReference>
<feature type="domain" description="DinB-like" evidence="1">
    <location>
        <begin position="11"/>
        <end position="158"/>
    </location>
</feature>
<organism evidence="2 3">
    <name type="scientific">Tenacibaculum gallaicum</name>
    <dbReference type="NCBI Taxonomy" id="561505"/>
    <lineage>
        <taxon>Bacteria</taxon>
        <taxon>Pseudomonadati</taxon>
        <taxon>Bacteroidota</taxon>
        <taxon>Flavobacteriia</taxon>
        <taxon>Flavobacteriales</taxon>
        <taxon>Flavobacteriaceae</taxon>
        <taxon>Tenacibaculum</taxon>
    </lineage>
</organism>
<accession>A0A3E0I977</accession>